<dbReference type="InterPro" id="IPR006212">
    <property type="entry name" value="Furin_repeat"/>
</dbReference>
<dbReference type="GO" id="GO:0004714">
    <property type="term" value="F:transmembrane receptor protein tyrosine kinase activity"/>
    <property type="evidence" value="ECO:0007669"/>
    <property type="project" value="UniProtKB-EC"/>
</dbReference>
<dbReference type="Pfam" id="PF14843">
    <property type="entry name" value="GF_recep_IV"/>
    <property type="match status" value="2"/>
</dbReference>
<dbReference type="PANTHER" id="PTHR24416">
    <property type="entry name" value="TYROSINE-PROTEIN KINASE RECEPTOR"/>
    <property type="match status" value="1"/>
</dbReference>
<evidence type="ECO:0000256" key="10">
    <source>
        <dbReference type="ARBA" id="ARBA00023180"/>
    </source>
</evidence>
<dbReference type="InterPro" id="IPR050122">
    <property type="entry name" value="RTK"/>
</dbReference>
<dbReference type="InterPro" id="IPR009030">
    <property type="entry name" value="Growth_fac_rcpt_cys_sf"/>
</dbReference>
<dbReference type="GO" id="GO:0009925">
    <property type="term" value="C:basal plasma membrane"/>
    <property type="evidence" value="ECO:0007669"/>
    <property type="project" value="TreeGrafter"/>
</dbReference>
<dbReference type="InterPro" id="IPR000719">
    <property type="entry name" value="Prot_kinase_dom"/>
</dbReference>
<gene>
    <name evidence="14" type="primary">Erbb3</name>
    <name evidence="14" type="ORF">FREGRA_R14607</name>
</gene>
<evidence type="ECO:0000256" key="8">
    <source>
        <dbReference type="ARBA" id="ARBA00023137"/>
    </source>
</evidence>
<sequence length="985" mass="106876">LHRDPWRNISALDPEKLNVFRTVREITGYLNIQSWPKHMHNFSVFSNLVTIGGRSLYNRGFSLLIMKNENVTSLGLRSLREVSAGRVYITENRRLCYLHTVQWAALSRRRADLDIRNNKPRSKCQQEGKVCDPLCSAEGCWGPGPAQCLSCRHYSRRGVCLLTLPCPRRETREFAQGGECFECHPECERIEGNVTCNGSVRPGLGPAAVAVTSPRVLTRPPAPQGADTCTRCAHYRDGPHCVESCPEGILGERGPIYKYPDASRECRPCHENCTRGCLGPLLRDCLGEALPVSRKTPTVIAVMVVGGLFLSCSCVLLALLYWRGKKIQKKRAMRRYLERGESLEPLDPSEKANKVLARIFKETELKRLKVLGSGVFGTVHKGIWIPDGDSIKIPVSIKVIQDWSGQQSFHAVTDHMLAIGSLDHAYIVRLLGICPGPQLQLVTQLLPLGSLLDYVRKNRDSISPQLLLNWCVQVAKVSPRGGGGGPHGPPGPADAPRPPQGMYYLEEHRMVHRNLAARNVLLKSPSQAQVADFGIADLLYPDDKKYFYNEVKVGAWRGPPYAGAGGGGGAGRLLRPHHRALPSAAAGQLRPGETPLPPGSGGSGAGSWGMARGRVGARGPWTWHKVSQPQTPPCRRDAGPTHWTPFPTAPSSPAGPEPRSHSRVGGPRRCVPPAEPRVPPQSPSLLSPPAGYIPMNQPGLGSGRQPRVRQGGGCRPPRRSRQESVGRTVSESSEGRGTASELDLAEGGSLSGSLCRSLRSRGDSAYLSQRESFPPPPPSTEGSEEDANGYVTPNCAGRGEGCSLRGGPVQAGEPDPTGGLVPEPEEEYEYMNHRPGGAPGAPPPRPASLEELGYEYMEVGSEPGAPPGRGQEEEDYEYMNKQPRLSRSLGSVVGGPGPRQEGGPPRHDGYTDMRPGEAAPATEEEQGYEEMEAVLAPRCPGCRGPPGPPTPCMKPLRSLEASDCAFDNPDYWHSRLFAKADAQWT</sequence>
<dbReference type="PROSITE" id="PS50011">
    <property type="entry name" value="PROTEIN_KINASE_DOM"/>
    <property type="match status" value="1"/>
</dbReference>
<dbReference type="InterPro" id="IPR036941">
    <property type="entry name" value="Rcpt_L-dom_sf"/>
</dbReference>
<dbReference type="GO" id="GO:0005524">
    <property type="term" value="F:ATP binding"/>
    <property type="evidence" value="ECO:0007669"/>
    <property type="project" value="UniProtKB-KW"/>
</dbReference>
<dbReference type="InterPro" id="IPR001245">
    <property type="entry name" value="Ser-Thr/Tyr_kinase_cat_dom"/>
</dbReference>
<dbReference type="Pfam" id="PF01030">
    <property type="entry name" value="Recep_L_domain"/>
    <property type="match status" value="1"/>
</dbReference>
<dbReference type="EC" id="2.7.10.1" evidence="2"/>
<evidence type="ECO:0000259" key="13">
    <source>
        <dbReference type="PROSITE" id="PS50011"/>
    </source>
</evidence>
<dbReference type="Proteomes" id="UP000563060">
    <property type="component" value="Unassembled WGS sequence"/>
</dbReference>
<evidence type="ECO:0000256" key="6">
    <source>
        <dbReference type="ARBA" id="ARBA00022777"/>
    </source>
</evidence>
<dbReference type="Gene3D" id="1.10.510.10">
    <property type="entry name" value="Transferase(Phosphotransferase) domain 1"/>
    <property type="match status" value="1"/>
</dbReference>
<dbReference type="GO" id="GO:0008284">
    <property type="term" value="P:positive regulation of cell population proliferation"/>
    <property type="evidence" value="ECO:0007669"/>
    <property type="project" value="TreeGrafter"/>
</dbReference>
<dbReference type="Pfam" id="PF07714">
    <property type="entry name" value="PK_Tyr_Ser-Thr"/>
    <property type="match status" value="2"/>
</dbReference>
<dbReference type="InterPro" id="IPR011009">
    <property type="entry name" value="Kinase-like_dom_sf"/>
</dbReference>
<dbReference type="Gene3D" id="3.30.200.20">
    <property type="entry name" value="Phosphorylase Kinase, domain 1"/>
    <property type="match status" value="1"/>
</dbReference>
<feature type="compositionally biased region" description="Basic and acidic residues" evidence="11">
    <location>
        <begin position="904"/>
        <end position="915"/>
    </location>
</feature>
<feature type="compositionally biased region" description="Pro residues" evidence="11">
    <location>
        <begin position="673"/>
        <end position="682"/>
    </location>
</feature>
<dbReference type="SUPFAM" id="SSF52058">
    <property type="entry name" value="L domain-like"/>
    <property type="match status" value="1"/>
</dbReference>
<dbReference type="GO" id="GO:0043235">
    <property type="term" value="C:receptor complex"/>
    <property type="evidence" value="ECO:0007669"/>
    <property type="project" value="TreeGrafter"/>
</dbReference>
<accession>A0A7L3ZF27</accession>
<proteinExistence type="predicted"/>
<evidence type="ECO:0000256" key="3">
    <source>
        <dbReference type="ARBA" id="ARBA00022679"/>
    </source>
</evidence>
<dbReference type="Gene3D" id="3.80.20.20">
    <property type="entry name" value="Receptor L-domain"/>
    <property type="match status" value="1"/>
</dbReference>
<dbReference type="SUPFAM" id="SSF56112">
    <property type="entry name" value="Protein kinase-like (PK-like)"/>
    <property type="match status" value="1"/>
</dbReference>
<feature type="non-terminal residue" evidence="14">
    <location>
        <position position="1"/>
    </location>
</feature>
<keyword evidence="7" id="KW-0067">ATP-binding</keyword>
<evidence type="ECO:0000256" key="5">
    <source>
        <dbReference type="ARBA" id="ARBA00022741"/>
    </source>
</evidence>
<comment type="subcellular location">
    <subcellularLocation>
        <location evidence="1">Membrane</location>
        <topology evidence="1">Single-pass type I membrane protein</topology>
    </subcellularLocation>
</comment>
<dbReference type="SMART" id="SM00261">
    <property type="entry name" value="FU"/>
    <property type="match status" value="3"/>
</dbReference>
<keyword evidence="3" id="KW-0808">Transferase</keyword>
<dbReference type="InterPro" id="IPR000494">
    <property type="entry name" value="Rcpt_L-dom"/>
</dbReference>
<feature type="compositionally biased region" description="Low complexity" evidence="11">
    <location>
        <begin position="747"/>
        <end position="757"/>
    </location>
</feature>
<feature type="region of interest" description="Disordered" evidence="11">
    <location>
        <begin position="583"/>
        <end position="930"/>
    </location>
</feature>
<keyword evidence="5" id="KW-0547">Nucleotide-binding</keyword>
<feature type="region of interest" description="Disordered" evidence="11">
    <location>
        <begin position="479"/>
        <end position="499"/>
    </location>
</feature>
<dbReference type="CDD" id="cd00064">
    <property type="entry name" value="FU"/>
    <property type="match status" value="2"/>
</dbReference>
<dbReference type="EMBL" id="VZZT01005414">
    <property type="protein sequence ID" value="NXW11288.1"/>
    <property type="molecule type" value="Genomic_DNA"/>
</dbReference>
<dbReference type="GO" id="GO:0038132">
    <property type="term" value="F:neuregulin binding"/>
    <property type="evidence" value="ECO:0007669"/>
    <property type="project" value="TreeGrafter"/>
</dbReference>
<evidence type="ECO:0000313" key="14">
    <source>
        <dbReference type="EMBL" id="NXW11288.1"/>
    </source>
</evidence>
<dbReference type="SUPFAM" id="SSF57184">
    <property type="entry name" value="Growth factor receptor domain"/>
    <property type="match status" value="1"/>
</dbReference>
<dbReference type="Gene3D" id="6.10.250.2930">
    <property type="match status" value="1"/>
</dbReference>
<keyword evidence="6 14" id="KW-0418">Kinase</keyword>
<evidence type="ECO:0000256" key="7">
    <source>
        <dbReference type="ARBA" id="ARBA00022840"/>
    </source>
</evidence>
<keyword evidence="8" id="KW-0829">Tyrosine-protein kinase</keyword>
<name>A0A7L3ZF27_FREGA</name>
<keyword evidence="9" id="KW-1015">Disulfide bond</keyword>
<evidence type="ECO:0000256" key="1">
    <source>
        <dbReference type="ARBA" id="ARBA00004479"/>
    </source>
</evidence>
<feature type="transmembrane region" description="Helical" evidence="12">
    <location>
        <begin position="299"/>
        <end position="322"/>
    </location>
</feature>
<dbReference type="GO" id="GO:0043066">
    <property type="term" value="P:negative regulation of apoptotic process"/>
    <property type="evidence" value="ECO:0007669"/>
    <property type="project" value="TreeGrafter"/>
</dbReference>
<dbReference type="InterPro" id="IPR044912">
    <property type="entry name" value="Egfr_JX_dom"/>
</dbReference>
<dbReference type="GO" id="GO:0038131">
    <property type="term" value="F:neuregulin receptor activity"/>
    <property type="evidence" value="ECO:0007669"/>
    <property type="project" value="TreeGrafter"/>
</dbReference>
<keyword evidence="12" id="KW-0812">Transmembrane</keyword>
<feature type="non-terminal residue" evidence="14">
    <location>
        <position position="985"/>
    </location>
</feature>
<dbReference type="CDD" id="cd12095">
    <property type="entry name" value="TM_ErbB3"/>
    <property type="match status" value="1"/>
</dbReference>
<comment type="caution">
    <text evidence="14">The sequence shown here is derived from an EMBL/GenBank/DDBJ whole genome shotgun (WGS) entry which is preliminary data.</text>
</comment>
<keyword evidence="4" id="KW-0732">Signal</keyword>
<evidence type="ECO:0000256" key="11">
    <source>
        <dbReference type="SAM" id="MobiDB-lite"/>
    </source>
</evidence>
<evidence type="ECO:0000256" key="9">
    <source>
        <dbReference type="ARBA" id="ARBA00023157"/>
    </source>
</evidence>
<keyword evidence="12" id="KW-0472">Membrane</keyword>
<keyword evidence="10" id="KW-0325">Glycoprotein</keyword>
<dbReference type="GO" id="GO:0022008">
    <property type="term" value="P:neurogenesis"/>
    <property type="evidence" value="ECO:0007669"/>
    <property type="project" value="TreeGrafter"/>
</dbReference>
<feature type="compositionally biased region" description="Polar residues" evidence="11">
    <location>
        <begin position="723"/>
        <end position="732"/>
    </location>
</feature>
<dbReference type="InterPro" id="IPR032778">
    <property type="entry name" value="GF_recep_IV"/>
</dbReference>
<keyword evidence="15" id="KW-1185">Reference proteome</keyword>
<organism evidence="14 15">
    <name type="scientific">Fregetta grallaria</name>
    <name type="common">White-bellied storm-petrel</name>
    <name type="synonym">Procellaria grallaria</name>
    <dbReference type="NCBI Taxonomy" id="79628"/>
    <lineage>
        <taxon>Eukaryota</taxon>
        <taxon>Metazoa</taxon>
        <taxon>Chordata</taxon>
        <taxon>Craniata</taxon>
        <taxon>Vertebrata</taxon>
        <taxon>Euteleostomi</taxon>
        <taxon>Archelosauria</taxon>
        <taxon>Archosauria</taxon>
        <taxon>Dinosauria</taxon>
        <taxon>Saurischia</taxon>
        <taxon>Theropoda</taxon>
        <taxon>Coelurosauria</taxon>
        <taxon>Aves</taxon>
        <taxon>Neognathae</taxon>
        <taxon>Neoaves</taxon>
        <taxon>Aequornithes</taxon>
        <taxon>Procellariiformes</taxon>
        <taxon>Hydrobatidae</taxon>
        <taxon>Fregetta</taxon>
    </lineage>
</organism>
<reference evidence="14 15" key="1">
    <citation type="submission" date="2019-09" db="EMBL/GenBank/DDBJ databases">
        <title>Bird 10,000 Genomes (B10K) Project - Family phase.</title>
        <authorList>
            <person name="Zhang G."/>
        </authorList>
    </citation>
    <scope>NUCLEOTIDE SEQUENCE [LARGE SCALE GENOMIC DNA]</scope>
    <source>
        <strain evidence="14">B10K-DU-006-09</strain>
        <tissue evidence="14">Muscle</tissue>
    </source>
</reference>
<evidence type="ECO:0000256" key="12">
    <source>
        <dbReference type="SAM" id="Phobius"/>
    </source>
</evidence>
<dbReference type="Gene3D" id="2.10.220.10">
    <property type="entry name" value="Hormone Receptor, Insulin-like Growth Factor Receptor 1, Chain A, domain 2"/>
    <property type="match status" value="2"/>
</dbReference>
<evidence type="ECO:0000256" key="2">
    <source>
        <dbReference type="ARBA" id="ARBA00011902"/>
    </source>
</evidence>
<dbReference type="PANTHER" id="PTHR24416:SF88">
    <property type="entry name" value="RECEPTOR TYROSINE-PROTEIN KINASE ERBB-3"/>
    <property type="match status" value="1"/>
</dbReference>
<feature type="domain" description="Protein kinase" evidence="13">
    <location>
        <begin position="365"/>
        <end position="708"/>
    </location>
</feature>
<evidence type="ECO:0000256" key="4">
    <source>
        <dbReference type="ARBA" id="ARBA00022729"/>
    </source>
</evidence>
<evidence type="ECO:0000313" key="15">
    <source>
        <dbReference type="Proteomes" id="UP000563060"/>
    </source>
</evidence>
<feature type="compositionally biased region" description="Pro residues" evidence="11">
    <location>
        <begin position="647"/>
        <end position="656"/>
    </location>
</feature>
<keyword evidence="12" id="KW-1133">Transmembrane helix</keyword>
<dbReference type="AlphaFoldDB" id="A0A7L3ZF27"/>
<dbReference type="FunFam" id="3.30.200.20:FF:000276">
    <property type="entry name" value="Receptor tyrosine-protein kinase erbB-3"/>
    <property type="match status" value="1"/>
</dbReference>
<protein>
    <recommendedName>
        <fullName evidence="2">receptor protein-tyrosine kinase</fullName>
        <ecNumber evidence="2">2.7.10.1</ecNumber>
    </recommendedName>
</protein>
<dbReference type="GO" id="GO:0007169">
    <property type="term" value="P:cell surface receptor protein tyrosine kinase signaling pathway"/>
    <property type="evidence" value="ECO:0007669"/>
    <property type="project" value="TreeGrafter"/>
</dbReference>
<dbReference type="FunFam" id="2.10.220.10:FF:000002">
    <property type="entry name" value="Receptor protein-tyrosine kinase"/>
    <property type="match status" value="2"/>
</dbReference>
<feature type="compositionally biased region" description="Pro residues" evidence="11">
    <location>
        <begin position="487"/>
        <end position="499"/>
    </location>
</feature>